<protein>
    <submittedName>
        <fullName evidence="1">Uncharacterized protein</fullName>
    </submittedName>
</protein>
<comment type="caution">
    <text evidence="1">The sequence shown here is derived from an EMBL/GenBank/DDBJ whole genome shotgun (WGS) entry which is preliminary data.</text>
</comment>
<name>A0A8X6RBM2_TRICX</name>
<sequence>MDFGSRHSTRVPLLNTRHWAARLIWAREERDWSTEDWKRVALSDDQYLEVNPVERFQKLVESMACRVASVIKARGDPTRY</sequence>
<gene>
    <name evidence="1" type="ORF">TNCV_72351</name>
</gene>
<dbReference type="EMBL" id="BMAU01021073">
    <property type="protein sequence ID" value="GFX89542.1"/>
    <property type="molecule type" value="Genomic_DNA"/>
</dbReference>
<evidence type="ECO:0000313" key="1">
    <source>
        <dbReference type="EMBL" id="GFX89542.1"/>
    </source>
</evidence>
<organism evidence="1 2">
    <name type="scientific">Trichonephila clavipes</name>
    <name type="common">Golden silk orbweaver</name>
    <name type="synonym">Nephila clavipes</name>
    <dbReference type="NCBI Taxonomy" id="2585209"/>
    <lineage>
        <taxon>Eukaryota</taxon>
        <taxon>Metazoa</taxon>
        <taxon>Ecdysozoa</taxon>
        <taxon>Arthropoda</taxon>
        <taxon>Chelicerata</taxon>
        <taxon>Arachnida</taxon>
        <taxon>Araneae</taxon>
        <taxon>Araneomorphae</taxon>
        <taxon>Entelegynae</taxon>
        <taxon>Araneoidea</taxon>
        <taxon>Nephilidae</taxon>
        <taxon>Trichonephila</taxon>
    </lineage>
</organism>
<keyword evidence="2" id="KW-1185">Reference proteome</keyword>
<proteinExistence type="predicted"/>
<dbReference type="Proteomes" id="UP000887159">
    <property type="component" value="Unassembled WGS sequence"/>
</dbReference>
<dbReference type="AlphaFoldDB" id="A0A8X6RBM2"/>
<reference evidence="1" key="1">
    <citation type="submission" date="2020-08" db="EMBL/GenBank/DDBJ databases">
        <title>Multicomponent nature underlies the extraordinary mechanical properties of spider dragline silk.</title>
        <authorList>
            <person name="Kono N."/>
            <person name="Nakamura H."/>
            <person name="Mori M."/>
            <person name="Yoshida Y."/>
            <person name="Ohtoshi R."/>
            <person name="Malay A.D."/>
            <person name="Moran D.A.P."/>
            <person name="Tomita M."/>
            <person name="Numata K."/>
            <person name="Arakawa K."/>
        </authorList>
    </citation>
    <scope>NUCLEOTIDE SEQUENCE</scope>
</reference>
<evidence type="ECO:0000313" key="2">
    <source>
        <dbReference type="Proteomes" id="UP000887159"/>
    </source>
</evidence>
<accession>A0A8X6RBM2</accession>